<gene>
    <name evidence="1" type="ORF">RchiOBHm_Chr5g0072081</name>
</gene>
<name>A0A2P6QKL0_ROSCH</name>
<evidence type="ECO:0000313" key="1">
    <source>
        <dbReference type="EMBL" id="PRQ34707.1"/>
    </source>
</evidence>
<dbReference type="Proteomes" id="UP000238479">
    <property type="component" value="Chromosome 5"/>
</dbReference>
<dbReference type="EMBL" id="PDCK01000043">
    <property type="protein sequence ID" value="PRQ34707.1"/>
    <property type="molecule type" value="Genomic_DNA"/>
</dbReference>
<protein>
    <submittedName>
        <fullName evidence="1">Uncharacterized protein</fullName>
    </submittedName>
</protein>
<proteinExistence type="predicted"/>
<sequence>MRYMKEIVEDKSLDFFTKWERRGKATYTQEDIDVVRNEWAKFMLKLCSMDLVGHELMLVL</sequence>
<organism evidence="1 2">
    <name type="scientific">Rosa chinensis</name>
    <name type="common">China rose</name>
    <dbReference type="NCBI Taxonomy" id="74649"/>
    <lineage>
        <taxon>Eukaryota</taxon>
        <taxon>Viridiplantae</taxon>
        <taxon>Streptophyta</taxon>
        <taxon>Embryophyta</taxon>
        <taxon>Tracheophyta</taxon>
        <taxon>Spermatophyta</taxon>
        <taxon>Magnoliopsida</taxon>
        <taxon>eudicotyledons</taxon>
        <taxon>Gunneridae</taxon>
        <taxon>Pentapetalae</taxon>
        <taxon>rosids</taxon>
        <taxon>fabids</taxon>
        <taxon>Rosales</taxon>
        <taxon>Rosaceae</taxon>
        <taxon>Rosoideae</taxon>
        <taxon>Rosoideae incertae sedis</taxon>
        <taxon>Rosa</taxon>
    </lineage>
</organism>
<dbReference type="AlphaFoldDB" id="A0A2P6QKL0"/>
<evidence type="ECO:0000313" key="2">
    <source>
        <dbReference type="Proteomes" id="UP000238479"/>
    </source>
</evidence>
<keyword evidence="2" id="KW-1185">Reference proteome</keyword>
<reference evidence="1 2" key="1">
    <citation type="journal article" date="2018" name="Nat. Genet.">
        <title>The Rosa genome provides new insights in the design of modern roses.</title>
        <authorList>
            <person name="Bendahmane M."/>
        </authorList>
    </citation>
    <scope>NUCLEOTIDE SEQUENCE [LARGE SCALE GENOMIC DNA]</scope>
    <source>
        <strain evidence="2">cv. Old Blush</strain>
    </source>
</reference>
<accession>A0A2P6QKL0</accession>
<dbReference type="Gramene" id="PRQ34707">
    <property type="protein sequence ID" value="PRQ34707"/>
    <property type="gene ID" value="RchiOBHm_Chr5g0072081"/>
</dbReference>
<comment type="caution">
    <text evidence="1">The sequence shown here is derived from an EMBL/GenBank/DDBJ whole genome shotgun (WGS) entry which is preliminary data.</text>
</comment>